<dbReference type="EMBL" id="LFBV01000004">
    <property type="protein sequence ID" value="OKH93745.1"/>
    <property type="molecule type" value="Genomic_DNA"/>
</dbReference>
<evidence type="ECO:0000259" key="1">
    <source>
        <dbReference type="Pfam" id="PF14534"/>
    </source>
</evidence>
<dbReference type="Gene3D" id="3.10.450.50">
    <property type="match status" value="1"/>
</dbReference>
<name>A0A1Q4V7E7_9ACTN</name>
<accession>A0A1Q4V7E7</accession>
<feature type="domain" description="DUF4440" evidence="1">
    <location>
        <begin position="9"/>
        <end position="104"/>
    </location>
</feature>
<organism evidence="2 3">
    <name type="scientific">Streptomyces uncialis</name>
    <dbReference type="NCBI Taxonomy" id="1048205"/>
    <lineage>
        <taxon>Bacteria</taxon>
        <taxon>Bacillati</taxon>
        <taxon>Actinomycetota</taxon>
        <taxon>Actinomycetes</taxon>
        <taxon>Kitasatosporales</taxon>
        <taxon>Streptomycetaceae</taxon>
        <taxon>Streptomyces</taxon>
    </lineage>
</organism>
<dbReference type="Proteomes" id="UP000186455">
    <property type="component" value="Unassembled WGS sequence"/>
</dbReference>
<dbReference type="Pfam" id="PF14534">
    <property type="entry name" value="DUF4440"/>
    <property type="match status" value="1"/>
</dbReference>
<evidence type="ECO:0000313" key="3">
    <source>
        <dbReference type="Proteomes" id="UP000186455"/>
    </source>
</evidence>
<dbReference type="AlphaFoldDB" id="A0A1Q4V7E7"/>
<sequence>MDAAVQGELRLLDPDVRPSPELVGALLHPEFTEIGASGRLWDRDSVLVALAERPGNGVRPITTSRMRGVQLTPDCVHLTFDTDNNGRLAHRSSVWRRTEAGWRLYFHQGTPYIDDEEI</sequence>
<comment type="caution">
    <text evidence="2">The sequence shown here is derived from an EMBL/GenBank/DDBJ whole genome shotgun (WGS) entry which is preliminary data.</text>
</comment>
<dbReference type="InterPro" id="IPR032710">
    <property type="entry name" value="NTF2-like_dom_sf"/>
</dbReference>
<keyword evidence="3" id="KW-1185">Reference proteome</keyword>
<protein>
    <recommendedName>
        <fullName evidence="1">DUF4440 domain-containing protein</fullName>
    </recommendedName>
</protein>
<dbReference type="STRING" id="1048205.AB852_18310"/>
<reference evidence="2 3" key="1">
    <citation type="submission" date="2015-06" db="EMBL/GenBank/DDBJ databases">
        <title>Cloning and characterization of the uncialamcin biosynthetic gene cluster.</title>
        <authorList>
            <person name="Yan X."/>
            <person name="Huang T."/>
            <person name="Ge H."/>
            <person name="Shen B."/>
        </authorList>
    </citation>
    <scope>NUCLEOTIDE SEQUENCE [LARGE SCALE GENOMIC DNA]</scope>
    <source>
        <strain evidence="2 3">DCA2648</strain>
    </source>
</reference>
<proteinExistence type="predicted"/>
<evidence type="ECO:0000313" key="2">
    <source>
        <dbReference type="EMBL" id="OKH93745.1"/>
    </source>
</evidence>
<dbReference type="SUPFAM" id="SSF54427">
    <property type="entry name" value="NTF2-like"/>
    <property type="match status" value="1"/>
</dbReference>
<gene>
    <name evidence="2" type="ORF">AB852_18310</name>
</gene>
<dbReference type="InterPro" id="IPR027843">
    <property type="entry name" value="DUF4440"/>
</dbReference>